<proteinExistence type="inferred from homology"/>
<evidence type="ECO:0000256" key="9">
    <source>
        <dbReference type="ARBA" id="ARBA00022989"/>
    </source>
</evidence>
<dbReference type="SUPFAM" id="SSF52200">
    <property type="entry name" value="Toll/Interleukin receptor TIR domain"/>
    <property type="match status" value="1"/>
</dbReference>
<dbReference type="PANTHER" id="PTHR24365">
    <property type="entry name" value="TOLL-LIKE RECEPTOR"/>
    <property type="match status" value="1"/>
</dbReference>
<dbReference type="GO" id="GO:0002755">
    <property type="term" value="P:MyD88-dependent toll-like receptor signaling pathway"/>
    <property type="evidence" value="ECO:0007669"/>
    <property type="project" value="TreeGrafter"/>
</dbReference>
<gene>
    <name evidence="14" type="ORF">EOD39_16836</name>
</gene>
<evidence type="ECO:0000256" key="5">
    <source>
        <dbReference type="ARBA" id="ARBA00022588"/>
    </source>
</evidence>
<keyword evidence="10" id="KW-0472">Membrane</keyword>
<name>A0A444V500_ACIRT</name>
<evidence type="ECO:0000256" key="12">
    <source>
        <dbReference type="ARBA" id="ARBA00023198"/>
    </source>
</evidence>
<keyword evidence="9" id="KW-1133">Transmembrane helix</keyword>
<evidence type="ECO:0000313" key="14">
    <source>
        <dbReference type="EMBL" id="RXM95480.1"/>
    </source>
</evidence>
<keyword evidence="5" id="KW-0399">Innate immunity</keyword>
<evidence type="ECO:0000256" key="7">
    <source>
        <dbReference type="ARBA" id="ARBA00022729"/>
    </source>
</evidence>
<keyword evidence="4" id="KW-1003">Cell membrane</keyword>
<reference evidence="14 15" key="1">
    <citation type="submission" date="2019-01" db="EMBL/GenBank/DDBJ databases">
        <title>Draft Genome and Complete Hox-Cluster Characterization of the Sterlet Sturgeon (Acipenser ruthenus).</title>
        <authorList>
            <person name="Wei Q."/>
        </authorList>
    </citation>
    <scope>NUCLEOTIDE SEQUENCE [LARGE SCALE GENOMIC DNA]</scope>
    <source>
        <strain evidence="14">WHYD16114868_AA</strain>
        <tissue evidence="14">Blood</tissue>
    </source>
</reference>
<keyword evidence="15" id="KW-1185">Reference proteome</keyword>
<dbReference type="PANTHER" id="PTHR24365:SF521">
    <property type="entry name" value="TOLL-LIKE RECEPTOR 4"/>
    <property type="match status" value="1"/>
</dbReference>
<dbReference type="GO" id="GO:0034142">
    <property type="term" value="P:toll-like receptor 4 signaling pathway"/>
    <property type="evidence" value="ECO:0007669"/>
    <property type="project" value="TreeGrafter"/>
</dbReference>
<dbReference type="InterPro" id="IPR035897">
    <property type="entry name" value="Toll_tir_struct_dom_sf"/>
</dbReference>
<dbReference type="EMBL" id="SCEB01002347">
    <property type="protein sequence ID" value="RXM95480.1"/>
    <property type="molecule type" value="Genomic_DNA"/>
</dbReference>
<evidence type="ECO:0000256" key="6">
    <source>
        <dbReference type="ARBA" id="ARBA00022692"/>
    </source>
</evidence>
<dbReference type="GO" id="GO:0001530">
    <property type="term" value="F:lipopolysaccharide binding"/>
    <property type="evidence" value="ECO:0007669"/>
    <property type="project" value="TreeGrafter"/>
</dbReference>
<keyword evidence="8" id="KW-0391">Immunity</keyword>
<evidence type="ECO:0000256" key="3">
    <source>
        <dbReference type="ARBA" id="ARBA00009634"/>
    </source>
</evidence>
<dbReference type="SMART" id="SM00255">
    <property type="entry name" value="TIR"/>
    <property type="match status" value="1"/>
</dbReference>
<evidence type="ECO:0000256" key="1">
    <source>
        <dbReference type="ARBA" id="ARBA00004162"/>
    </source>
</evidence>
<dbReference type="GO" id="GO:0050829">
    <property type="term" value="P:defense response to Gram-negative bacterium"/>
    <property type="evidence" value="ECO:0007669"/>
    <property type="project" value="TreeGrafter"/>
</dbReference>
<dbReference type="PROSITE" id="PS50104">
    <property type="entry name" value="TIR"/>
    <property type="match status" value="1"/>
</dbReference>
<dbReference type="FunFam" id="3.40.50.10140:FF:000006">
    <property type="entry name" value="Toll-like receptor 4"/>
    <property type="match status" value="1"/>
</dbReference>
<dbReference type="Pfam" id="PF01582">
    <property type="entry name" value="TIR"/>
    <property type="match status" value="1"/>
</dbReference>
<dbReference type="Gene3D" id="3.40.50.10140">
    <property type="entry name" value="Toll/interleukin-1 receptor homology (TIR) domain"/>
    <property type="match status" value="1"/>
</dbReference>
<dbReference type="Proteomes" id="UP000289886">
    <property type="component" value="Unassembled WGS sequence"/>
</dbReference>
<evidence type="ECO:0000259" key="13">
    <source>
        <dbReference type="PROSITE" id="PS50104"/>
    </source>
</evidence>
<dbReference type="GO" id="GO:0046696">
    <property type="term" value="C:lipopolysaccharide receptor complex"/>
    <property type="evidence" value="ECO:0007669"/>
    <property type="project" value="TreeGrafter"/>
</dbReference>
<dbReference type="GO" id="GO:0005886">
    <property type="term" value="C:plasma membrane"/>
    <property type="evidence" value="ECO:0007669"/>
    <property type="project" value="UniProtKB-SubCell"/>
</dbReference>
<keyword evidence="6" id="KW-0812">Transmembrane</keyword>
<dbReference type="GO" id="GO:0032497">
    <property type="term" value="P:detection of lipopolysaccharide"/>
    <property type="evidence" value="ECO:0007669"/>
    <property type="project" value="TreeGrafter"/>
</dbReference>
<keyword evidence="7" id="KW-0732">Signal</keyword>
<comment type="caution">
    <text evidence="14">The sequence shown here is derived from an EMBL/GenBank/DDBJ whole genome shotgun (WGS) entry which is preliminary data.</text>
</comment>
<evidence type="ECO:0000256" key="4">
    <source>
        <dbReference type="ARBA" id="ARBA00022475"/>
    </source>
</evidence>
<dbReference type="InterPro" id="IPR000157">
    <property type="entry name" value="TIR_dom"/>
</dbReference>
<dbReference type="GO" id="GO:0045087">
    <property type="term" value="P:innate immune response"/>
    <property type="evidence" value="ECO:0007669"/>
    <property type="project" value="UniProtKB-KW"/>
</dbReference>
<comment type="similarity">
    <text evidence="3">Belongs to the Toll-like receptor family.</text>
</comment>
<accession>A0A444V500</accession>
<sequence length="160" mass="18848">MKGYRSTQLQECKFDAFVVYSSHDENWVMDELVENLENGVPPIELCLHNRDFQPGQLITSNILEEGIMSSRKVIVVLSKNFIASRWCKFEFDMARSWQFLEGTPGIIVIVLEDIKEEEIKHVFRLLKYLKKNTYLKWKDNALSSTRFWTRLRKAVLSGKR</sequence>
<keyword evidence="11 14" id="KW-0675">Receptor</keyword>
<dbReference type="GO" id="GO:0006954">
    <property type="term" value="P:inflammatory response"/>
    <property type="evidence" value="ECO:0007669"/>
    <property type="project" value="UniProtKB-KW"/>
</dbReference>
<evidence type="ECO:0000256" key="10">
    <source>
        <dbReference type="ARBA" id="ARBA00023136"/>
    </source>
</evidence>
<feature type="domain" description="TIR" evidence="13">
    <location>
        <begin position="12"/>
        <end position="155"/>
    </location>
</feature>
<evidence type="ECO:0000256" key="8">
    <source>
        <dbReference type="ARBA" id="ARBA00022859"/>
    </source>
</evidence>
<organism evidence="14 15">
    <name type="scientific">Acipenser ruthenus</name>
    <name type="common">Sterlet sturgeon</name>
    <dbReference type="NCBI Taxonomy" id="7906"/>
    <lineage>
        <taxon>Eukaryota</taxon>
        <taxon>Metazoa</taxon>
        <taxon>Chordata</taxon>
        <taxon>Craniata</taxon>
        <taxon>Vertebrata</taxon>
        <taxon>Euteleostomi</taxon>
        <taxon>Actinopterygii</taxon>
        <taxon>Chondrostei</taxon>
        <taxon>Acipenseriformes</taxon>
        <taxon>Acipenseridae</taxon>
        <taxon>Acipenser</taxon>
    </lineage>
</organism>
<dbReference type="GO" id="GO:0001875">
    <property type="term" value="F:lipopolysaccharide immune receptor activity"/>
    <property type="evidence" value="ECO:0007669"/>
    <property type="project" value="TreeGrafter"/>
</dbReference>
<comment type="subcellular location">
    <subcellularLocation>
        <location evidence="1">Cell membrane</location>
        <topology evidence="1">Single-pass membrane protein</topology>
    </subcellularLocation>
    <subcellularLocation>
        <location evidence="2">Membrane</location>
        <topology evidence="2">Single-pass type I membrane protein</topology>
    </subcellularLocation>
</comment>
<protein>
    <submittedName>
        <fullName evidence="14">Toll-like receptor 4</fullName>
    </submittedName>
</protein>
<evidence type="ECO:0000313" key="15">
    <source>
        <dbReference type="Proteomes" id="UP000289886"/>
    </source>
</evidence>
<dbReference type="AlphaFoldDB" id="A0A444V500"/>
<evidence type="ECO:0000256" key="11">
    <source>
        <dbReference type="ARBA" id="ARBA00023170"/>
    </source>
</evidence>
<evidence type="ECO:0000256" key="2">
    <source>
        <dbReference type="ARBA" id="ARBA00004479"/>
    </source>
</evidence>
<keyword evidence="12" id="KW-0395">Inflammatory response</keyword>